<accession>A0A068VJX0</accession>
<name>A0A068VJX0_COFCA</name>
<protein>
    <submittedName>
        <fullName evidence="2">DH200=94 genomic scaffold, scaffold_2012</fullName>
    </submittedName>
</protein>
<dbReference type="InParanoid" id="A0A068VJX0"/>
<dbReference type="Pfam" id="PF03311">
    <property type="entry name" value="Cornichon"/>
    <property type="match status" value="1"/>
</dbReference>
<dbReference type="Proteomes" id="UP000295252">
    <property type="component" value="Unassembled WGS sequence"/>
</dbReference>
<dbReference type="PhylomeDB" id="A0A068VJX0"/>
<keyword evidence="1" id="KW-0812">Transmembrane</keyword>
<gene>
    <name evidence="2" type="ORF">GSCOC_T00013292001</name>
</gene>
<keyword evidence="1" id="KW-0472">Membrane</keyword>
<dbReference type="InterPro" id="IPR003377">
    <property type="entry name" value="Cornichon"/>
</dbReference>
<keyword evidence="3" id="KW-1185">Reference proteome</keyword>
<sequence>MNSKFFLCCRLCCFLCFRFMKREHLIDVTEVFRVLSVEKKLRVVKLGFYLLLFVLVMTRIYAAGTFSVVMSVFHSDNEELDIRSSILEF</sequence>
<organism evidence="2 3">
    <name type="scientific">Coffea canephora</name>
    <name type="common">Robusta coffee</name>
    <dbReference type="NCBI Taxonomy" id="49390"/>
    <lineage>
        <taxon>Eukaryota</taxon>
        <taxon>Viridiplantae</taxon>
        <taxon>Streptophyta</taxon>
        <taxon>Embryophyta</taxon>
        <taxon>Tracheophyta</taxon>
        <taxon>Spermatophyta</taxon>
        <taxon>Magnoliopsida</taxon>
        <taxon>eudicotyledons</taxon>
        <taxon>Gunneridae</taxon>
        <taxon>Pentapetalae</taxon>
        <taxon>asterids</taxon>
        <taxon>lamiids</taxon>
        <taxon>Gentianales</taxon>
        <taxon>Rubiaceae</taxon>
        <taxon>Ixoroideae</taxon>
        <taxon>Gardenieae complex</taxon>
        <taxon>Bertiereae - Coffeeae clade</taxon>
        <taxon>Coffeeae</taxon>
        <taxon>Coffea</taxon>
    </lineage>
</organism>
<proteinExistence type="predicted"/>
<dbReference type="Gramene" id="CDP20907">
    <property type="protein sequence ID" value="CDP20907"/>
    <property type="gene ID" value="GSCOC_T00013292001"/>
</dbReference>
<evidence type="ECO:0000313" key="3">
    <source>
        <dbReference type="Proteomes" id="UP000295252"/>
    </source>
</evidence>
<reference evidence="3" key="1">
    <citation type="journal article" date="2014" name="Science">
        <title>The coffee genome provides insight into the convergent evolution of caffeine biosynthesis.</title>
        <authorList>
            <person name="Denoeud F."/>
            <person name="Carretero-Paulet L."/>
            <person name="Dereeper A."/>
            <person name="Droc G."/>
            <person name="Guyot R."/>
            <person name="Pietrella M."/>
            <person name="Zheng C."/>
            <person name="Alberti A."/>
            <person name="Anthony F."/>
            <person name="Aprea G."/>
            <person name="Aury J.M."/>
            <person name="Bento P."/>
            <person name="Bernard M."/>
            <person name="Bocs S."/>
            <person name="Campa C."/>
            <person name="Cenci A."/>
            <person name="Combes M.C."/>
            <person name="Crouzillat D."/>
            <person name="Da Silva C."/>
            <person name="Daddiego L."/>
            <person name="De Bellis F."/>
            <person name="Dussert S."/>
            <person name="Garsmeur O."/>
            <person name="Gayraud T."/>
            <person name="Guignon V."/>
            <person name="Jahn K."/>
            <person name="Jamilloux V."/>
            <person name="Joet T."/>
            <person name="Labadie K."/>
            <person name="Lan T."/>
            <person name="Leclercq J."/>
            <person name="Lepelley M."/>
            <person name="Leroy T."/>
            <person name="Li L.T."/>
            <person name="Librado P."/>
            <person name="Lopez L."/>
            <person name="Munoz A."/>
            <person name="Noel B."/>
            <person name="Pallavicini A."/>
            <person name="Perrotta G."/>
            <person name="Poncet V."/>
            <person name="Pot D."/>
            <person name="Priyono X."/>
            <person name="Rigoreau M."/>
            <person name="Rouard M."/>
            <person name="Rozas J."/>
            <person name="Tranchant-Dubreuil C."/>
            <person name="VanBuren R."/>
            <person name="Zhang Q."/>
            <person name="Andrade A.C."/>
            <person name="Argout X."/>
            <person name="Bertrand B."/>
            <person name="de Kochko A."/>
            <person name="Graziosi G."/>
            <person name="Henry R.J."/>
            <person name="Jayarama X."/>
            <person name="Ming R."/>
            <person name="Nagai C."/>
            <person name="Rounsley S."/>
            <person name="Sankoff D."/>
            <person name="Giuliano G."/>
            <person name="Albert V.A."/>
            <person name="Wincker P."/>
            <person name="Lashermes P."/>
        </authorList>
    </citation>
    <scope>NUCLEOTIDE SEQUENCE [LARGE SCALE GENOMIC DNA]</scope>
    <source>
        <strain evidence="3">cv. DH200-94</strain>
    </source>
</reference>
<dbReference type="GO" id="GO:0016192">
    <property type="term" value="P:vesicle-mediated transport"/>
    <property type="evidence" value="ECO:0007669"/>
    <property type="project" value="InterPro"/>
</dbReference>
<dbReference type="AlphaFoldDB" id="A0A068VJX0"/>
<dbReference type="EMBL" id="HG741096">
    <property type="protein sequence ID" value="CDP20907.1"/>
    <property type="molecule type" value="Genomic_DNA"/>
</dbReference>
<evidence type="ECO:0000256" key="1">
    <source>
        <dbReference type="SAM" id="Phobius"/>
    </source>
</evidence>
<feature type="transmembrane region" description="Helical" evidence="1">
    <location>
        <begin position="46"/>
        <end position="73"/>
    </location>
</feature>
<dbReference type="OrthoDB" id="434393at2759"/>
<evidence type="ECO:0000313" key="2">
    <source>
        <dbReference type="EMBL" id="CDP20907.1"/>
    </source>
</evidence>
<dbReference type="STRING" id="49390.A0A068VJX0"/>
<keyword evidence="1" id="KW-1133">Transmembrane helix</keyword>